<evidence type="ECO:0000256" key="1">
    <source>
        <dbReference type="ARBA" id="ARBA00022729"/>
    </source>
</evidence>
<feature type="signal peptide" evidence="2">
    <location>
        <begin position="1"/>
        <end position="38"/>
    </location>
</feature>
<evidence type="ECO:0000313" key="4">
    <source>
        <dbReference type="EMBL" id="SPL66290.1"/>
    </source>
</evidence>
<evidence type="ECO:0000256" key="2">
    <source>
        <dbReference type="SAM" id="SignalP"/>
    </source>
</evidence>
<dbReference type="InterPro" id="IPR011250">
    <property type="entry name" value="OMP/PagP_B-barrel"/>
</dbReference>
<feature type="domain" description="Outer membrane protein beta-barrel" evidence="3">
    <location>
        <begin position="57"/>
        <end position="269"/>
    </location>
</feature>
<sequence length="291" mass="31486">MTLWRHDISMGQMMNGLVKTLFGGLAASVAMMATGALAADMIEPPVVPEVVVAPPAVGGWYLRGDLGYSKPKFKDADYSTIDNCDCGPSTFGSNTLYGDLKGSFLIGGGVGYQLTDYFRTDLTIDYMTRAKFEGNTFGEACNGDLNCASDERAHFSALSILANAYVDLGNFSGFTPYVGAGIGGTRVRWSDLDDVRYGGSMEGTANWRFTYALMAGASVDLTQNLKLDAGYRYRHINGGKMFEGNQYIGDGYDKGMDIHDFRVGLRYMFGGTNAPYAPQQVSTIVDGPVYK</sequence>
<dbReference type="EMBL" id="OOFM01000005">
    <property type="protein sequence ID" value="SPL66290.1"/>
    <property type="molecule type" value="Genomic_DNA"/>
</dbReference>
<dbReference type="InterPro" id="IPR027385">
    <property type="entry name" value="Beta-barrel_OMP"/>
</dbReference>
<dbReference type="SUPFAM" id="SSF56925">
    <property type="entry name" value="OMPA-like"/>
    <property type="match status" value="1"/>
</dbReference>
<accession>A0A2P9HR76</accession>
<dbReference type="Proteomes" id="UP000246073">
    <property type="component" value="Unassembled WGS sequence"/>
</dbReference>
<reference evidence="5" key="1">
    <citation type="submission" date="2017-12" db="EMBL/GenBank/DDBJ databases">
        <authorList>
            <person name="Diaz M."/>
        </authorList>
    </citation>
    <scope>NUCLEOTIDE SEQUENCE [LARGE SCALE GENOMIC DNA]</scope>
    <source>
        <strain evidence="5">FI11154</strain>
    </source>
</reference>
<protein>
    <submittedName>
        <fullName evidence="4">Outer surface protein</fullName>
    </submittedName>
</protein>
<proteinExistence type="predicted"/>
<gene>
    <name evidence="4" type="ORF">OHAE_2157</name>
</gene>
<evidence type="ECO:0000259" key="3">
    <source>
        <dbReference type="Pfam" id="PF13505"/>
    </source>
</evidence>
<name>A0A2P9HR76_9HYPH</name>
<evidence type="ECO:0000313" key="5">
    <source>
        <dbReference type="Proteomes" id="UP000246073"/>
    </source>
</evidence>
<feature type="chain" id="PRO_5015136333" evidence="2">
    <location>
        <begin position="39"/>
        <end position="291"/>
    </location>
</feature>
<organism evidence="4 5">
    <name type="scientific">Ochrobactrum soli</name>
    <dbReference type="NCBI Taxonomy" id="2448455"/>
    <lineage>
        <taxon>Bacteria</taxon>
        <taxon>Pseudomonadati</taxon>
        <taxon>Pseudomonadota</taxon>
        <taxon>Alphaproteobacteria</taxon>
        <taxon>Hyphomicrobiales</taxon>
        <taxon>Brucellaceae</taxon>
        <taxon>Brucella/Ochrobactrum group</taxon>
        <taxon>Ochrobactrum</taxon>
    </lineage>
</organism>
<dbReference type="AlphaFoldDB" id="A0A2P9HR76"/>
<dbReference type="Pfam" id="PF13505">
    <property type="entry name" value="OMP_b-brl"/>
    <property type="match status" value="1"/>
</dbReference>
<dbReference type="Gene3D" id="2.40.160.20">
    <property type="match status" value="1"/>
</dbReference>
<keyword evidence="1 2" id="KW-0732">Signal</keyword>